<accession>A0A7T8K035</accession>
<keyword evidence="2" id="KW-1185">Reference proteome</keyword>
<sequence>GTTHNCQNDRILARKKEAVELKTAFRRQEPPSLMIGISVPTDMKKAPMIFIEEGVKVDLAM</sequence>
<reference evidence="2" key="1">
    <citation type="submission" date="2021-01" db="EMBL/GenBank/DDBJ databases">
        <title>Caligus Genome Assembly.</title>
        <authorList>
            <person name="Gallardo-Escarate C."/>
        </authorList>
    </citation>
    <scope>NUCLEOTIDE SEQUENCE [LARGE SCALE GENOMIC DNA]</scope>
</reference>
<dbReference type="OrthoDB" id="10048574at2759"/>
<evidence type="ECO:0000313" key="2">
    <source>
        <dbReference type="Proteomes" id="UP000595437"/>
    </source>
</evidence>
<gene>
    <name evidence="1" type="ORF">FKW44_014959</name>
</gene>
<name>A0A7T8K035_CALRO</name>
<protein>
    <submittedName>
        <fullName evidence="1">Uncharacterized protein</fullName>
    </submittedName>
</protein>
<evidence type="ECO:0000313" key="1">
    <source>
        <dbReference type="EMBL" id="QQP40794.1"/>
    </source>
</evidence>
<dbReference type="Proteomes" id="UP000595437">
    <property type="component" value="Chromosome 10"/>
</dbReference>
<feature type="non-terminal residue" evidence="1">
    <location>
        <position position="1"/>
    </location>
</feature>
<proteinExistence type="predicted"/>
<dbReference type="AlphaFoldDB" id="A0A7T8K035"/>
<dbReference type="EMBL" id="CP045899">
    <property type="protein sequence ID" value="QQP40794.1"/>
    <property type="molecule type" value="Genomic_DNA"/>
</dbReference>
<organism evidence="1 2">
    <name type="scientific">Caligus rogercresseyi</name>
    <name type="common">Sea louse</name>
    <dbReference type="NCBI Taxonomy" id="217165"/>
    <lineage>
        <taxon>Eukaryota</taxon>
        <taxon>Metazoa</taxon>
        <taxon>Ecdysozoa</taxon>
        <taxon>Arthropoda</taxon>
        <taxon>Crustacea</taxon>
        <taxon>Multicrustacea</taxon>
        <taxon>Hexanauplia</taxon>
        <taxon>Copepoda</taxon>
        <taxon>Siphonostomatoida</taxon>
        <taxon>Caligidae</taxon>
        <taxon>Caligus</taxon>
    </lineage>
</organism>